<sequence length="90" mass="10116">MRPEIKIGFTDFNGNGGCLVREGDGSLDIALQNCSYRIRKTDRMELNYRAGTEGKRIGTLKVGGFSLWAEESQLQKLAVEIEKHLKNLKT</sequence>
<accession>A0ABY6H172</accession>
<name>A0ABY6H172_9GAMM</name>
<gene>
    <name evidence="1" type="ORF">NX720_12400</name>
</gene>
<reference evidence="1" key="1">
    <citation type="submission" date="2022-10" db="EMBL/GenBank/DDBJ databases">
        <title>Completed Genome Sequence of two octocoral isolated bacterium, Endozoicomonas euniceicola EF212T and Endozoicomonas gorgoniicola PS125T.</title>
        <authorList>
            <person name="Chiou Y.-J."/>
            <person name="Chen Y.-H."/>
        </authorList>
    </citation>
    <scope>NUCLEOTIDE SEQUENCE</scope>
    <source>
        <strain evidence="1">EF212</strain>
    </source>
</reference>
<evidence type="ECO:0000313" key="1">
    <source>
        <dbReference type="EMBL" id="UYM18660.1"/>
    </source>
</evidence>
<dbReference type="EMBL" id="CP103300">
    <property type="protein sequence ID" value="UYM18660.1"/>
    <property type="molecule type" value="Genomic_DNA"/>
</dbReference>
<dbReference type="Proteomes" id="UP001163255">
    <property type="component" value="Chromosome"/>
</dbReference>
<proteinExistence type="predicted"/>
<evidence type="ECO:0008006" key="3">
    <source>
        <dbReference type="Google" id="ProtNLM"/>
    </source>
</evidence>
<organism evidence="1 2">
    <name type="scientific">Endozoicomonas euniceicola</name>
    <dbReference type="NCBI Taxonomy" id="1234143"/>
    <lineage>
        <taxon>Bacteria</taxon>
        <taxon>Pseudomonadati</taxon>
        <taxon>Pseudomonadota</taxon>
        <taxon>Gammaproteobacteria</taxon>
        <taxon>Oceanospirillales</taxon>
        <taxon>Endozoicomonadaceae</taxon>
        <taxon>Endozoicomonas</taxon>
    </lineage>
</organism>
<keyword evidence="2" id="KW-1185">Reference proteome</keyword>
<protein>
    <recommendedName>
        <fullName evidence="3">PilZ domain-containing protein</fullName>
    </recommendedName>
</protein>
<evidence type="ECO:0000313" key="2">
    <source>
        <dbReference type="Proteomes" id="UP001163255"/>
    </source>
</evidence>
<dbReference type="RefSeq" id="WP_262601414.1">
    <property type="nucleotide sequence ID" value="NZ_CP103300.1"/>
</dbReference>